<reference evidence="1 2" key="1">
    <citation type="submission" date="2021-08" db="EMBL/GenBank/DDBJ databases">
        <title>Draft Genome Sequence of Phanerochaete sordida strain YK-624.</title>
        <authorList>
            <person name="Mori T."/>
            <person name="Dohra H."/>
            <person name="Suzuki T."/>
            <person name="Kawagishi H."/>
            <person name="Hirai H."/>
        </authorList>
    </citation>
    <scope>NUCLEOTIDE SEQUENCE [LARGE SCALE GENOMIC DNA]</scope>
    <source>
        <strain evidence="1 2">YK-624</strain>
    </source>
</reference>
<protein>
    <submittedName>
        <fullName evidence="1">Uncharacterized protein</fullName>
    </submittedName>
</protein>
<proteinExistence type="predicted"/>
<evidence type="ECO:0000313" key="1">
    <source>
        <dbReference type="EMBL" id="GJE99618.1"/>
    </source>
</evidence>
<dbReference type="AlphaFoldDB" id="A0A9P3GPS1"/>
<name>A0A9P3GPS1_9APHY</name>
<sequence length="271" mass="29826">MIPHLLVAVPTRYWGMDAEERDKASRRQEAIRKLLAAAAHSLRTLTLYWTALDLVASELAFPLLEDLSVERFDSIGRGLPILPSLHRLHLTQYFGWSGFWPLLASVAPALTHVRLTGLSQDTELARFLRNLFDLPVPANAESVMTPGLVPPYPPGTPEAAAAKMLSSLRTVIAEPVEYTSNSVYADGLVTNLQMKAGLAVAANECRQGAGKGMLYILPDTFEYLVSEALREWLELVEGGSGPWATTEEHATRCHIGCEPTIIDSINYAFRL</sequence>
<dbReference type="Proteomes" id="UP000703269">
    <property type="component" value="Unassembled WGS sequence"/>
</dbReference>
<accession>A0A9P3GPS1</accession>
<comment type="caution">
    <text evidence="1">The sequence shown here is derived from an EMBL/GenBank/DDBJ whole genome shotgun (WGS) entry which is preliminary data.</text>
</comment>
<dbReference type="EMBL" id="BPQB01000114">
    <property type="protein sequence ID" value="GJE99618.1"/>
    <property type="molecule type" value="Genomic_DNA"/>
</dbReference>
<evidence type="ECO:0000313" key="2">
    <source>
        <dbReference type="Proteomes" id="UP000703269"/>
    </source>
</evidence>
<organism evidence="1 2">
    <name type="scientific">Phanerochaete sordida</name>
    <dbReference type="NCBI Taxonomy" id="48140"/>
    <lineage>
        <taxon>Eukaryota</taxon>
        <taxon>Fungi</taxon>
        <taxon>Dikarya</taxon>
        <taxon>Basidiomycota</taxon>
        <taxon>Agaricomycotina</taxon>
        <taxon>Agaricomycetes</taxon>
        <taxon>Polyporales</taxon>
        <taxon>Phanerochaetaceae</taxon>
        <taxon>Phanerochaete</taxon>
    </lineage>
</organism>
<keyword evidence="2" id="KW-1185">Reference proteome</keyword>
<dbReference type="OrthoDB" id="2748701at2759"/>
<gene>
    <name evidence="1" type="ORF">PsYK624_158890</name>
</gene>